<evidence type="ECO:0000256" key="1">
    <source>
        <dbReference type="SAM" id="Phobius"/>
    </source>
</evidence>
<accession>A0ABU0RDA9</accession>
<dbReference type="InterPro" id="IPR023833">
    <property type="entry name" value="Signal_pept_SipW-depend-type"/>
</dbReference>
<keyword evidence="1" id="KW-0812">Transmembrane</keyword>
<keyword evidence="1" id="KW-0472">Membrane</keyword>
<evidence type="ECO:0000313" key="2">
    <source>
        <dbReference type="EMBL" id="MDQ0895241.1"/>
    </source>
</evidence>
<feature type="transmembrane region" description="Helical" evidence="1">
    <location>
        <begin position="42"/>
        <end position="63"/>
    </location>
</feature>
<comment type="caution">
    <text evidence="2">The sequence shown here is derived from an EMBL/GenBank/DDBJ whole genome shotgun (WGS) entry which is preliminary data.</text>
</comment>
<reference evidence="2 3" key="1">
    <citation type="submission" date="2023-07" db="EMBL/GenBank/DDBJ databases">
        <title>Comparative genomics of wheat-associated soil bacteria to identify genetic determinants of phenazine resistance.</title>
        <authorList>
            <person name="Mouncey N."/>
        </authorList>
    </citation>
    <scope>NUCLEOTIDE SEQUENCE [LARGE SCALE GENOMIC DNA]</scope>
    <source>
        <strain evidence="2 3">V3I3</strain>
    </source>
</reference>
<sequence length="225" mass="22692">MLGLIAMGAWRWIPQSGDNMETPIDHATTAERTGGGDRRRRTMAIIAGGLVLGVGAAITLAAWNDSEFATGTFGSGQFGIEGSLDGSTFSSSPESPGKTLVFEVDADALAPGDTVYAPFAVQLEAGSTNAADVTIEALSAAAIAADLTYTLIEPTAFGCDETTTGAALVTDAATTASGPTAVFDLAAVTTPLYLCFAVTAGVGLDPSQTGAVTWEFAATSTATLP</sequence>
<dbReference type="Proteomes" id="UP001239083">
    <property type="component" value="Unassembled WGS sequence"/>
</dbReference>
<keyword evidence="3" id="KW-1185">Reference proteome</keyword>
<keyword evidence="1" id="KW-1133">Transmembrane helix</keyword>
<organism evidence="2 3">
    <name type="scientific">Agromyces ramosus</name>
    <dbReference type="NCBI Taxonomy" id="33879"/>
    <lineage>
        <taxon>Bacteria</taxon>
        <taxon>Bacillati</taxon>
        <taxon>Actinomycetota</taxon>
        <taxon>Actinomycetes</taxon>
        <taxon>Micrococcales</taxon>
        <taxon>Microbacteriaceae</taxon>
        <taxon>Agromyces</taxon>
    </lineage>
</organism>
<protein>
    <submittedName>
        <fullName evidence="2">Ribosomally synthesized peptide with SipW-like signal peptide</fullName>
    </submittedName>
</protein>
<proteinExistence type="predicted"/>
<name>A0ABU0RDA9_9MICO</name>
<gene>
    <name evidence="2" type="ORF">QFZ26_002796</name>
</gene>
<dbReference type="EMBL" id="JAUSYY010000001">
    <property type="protein sequence ID" value="MDQ0895241.1"/>
    <property type="molecule type" value="Genomic_DNA"/>
</dbReference>
<evidence type="ECO:0000313" key="3">
    <source>
        <dbReference type="Proteomes" id="UP001239083"/>
    </source>
</evidence>
<dbReference type="NCBIfam" id="TIGR04088">
    <property type="entry name" value="cognate_SipW"/>
    <property type="match status" value="1"/>
</dbReference>